<dbReference type="PROSITE" id="PS51375">
    <property type="entry name" value="PPR"/>
    <property type="match status" value="1"/>
</dbReference>
<evidence type="ECO:0000256" key="2">
    <source>
        <dbReference type="PROSITE-ProRule" id="PRU00708"/>
    </source>
</evidence>
<dbReference type="Gene3D" id="1.25.40.10">
    <property type="entry name" value="Tetratricopeptide repeat domain"/>
    <property type="match status" value="2"/>
</dbReference>
<dbReference type="PANTHER" id="PTHR47939">
    <property type="entry name" value="MEMBRANE-ASSOCIATED SALT-INDUCIBLE PROTEIN-LIKE"/>
    <property type="match status" value="1"/>
</dbReference>
<dbReference type="PANTHER" id="PTHR47939:SF13">
    <property type="entry name" value="OS03G0201400 PROTEIN"/>
    <property type="match status" value="1"/>
</dbReference>
<protein>
    <submittedName>
        <fullName evidence="3">Uncharacterized protein</fullName>
    </submittedName>
</protein>
<accession>A0AA43QT87</accession>
<evidence type="ECO:0000256" key="1">
    <source>
        <dbReference type="ARBA" id="ARBA00022737"/>
    </source>
</evidence>
<dbReference type="InterPro" id="IPR050667">
    <property type="entry name" value="PPR-containing_protein"/>
</dbReference>
<dbReference type="InterPro" id="IPR002885">
    <property type="entry name" value="PPR_rpt"/>
</dbReference>
<keyword evidence="4" id="KW-1185">Reference proteome</keyword>
<reference evidence="3" key="1">
    <citation type="journal article" date="2023" name="Genome Biol. Evol.">
        <title>First Whole Genome Sequence and Flow Cytometry Genome Size Data for the Lichen-Forming Fungus Ramalina farinacea (Ascomycota).</title>
        <authorList>
            <person name="Llewellyn T."/>
            <person name="Mian S."/>
            <person name="Hill R."/>
            <person name="Leitch I.J."/>
            <person name="Gaya E."/>
        </authorList>
    </citation>
    <scope>NUCLEOTIDE SEQUENCE</scope>
    <source>
        <strain evidence="3">LIQ254RAFAR</strain>
    </source>
</reference>
<comment type="caution">
    <text evidence="3">The sequence shown here is derived from an EMBL/GenBank/DDBJ whole genome shotgun (WGS) entry which is preliminary data.</text>
</comment>
<dbReference type="AlphaFoldDB" id="A0AA43QT87"/>
<keyword evidence="1" id="KW-0677">Repeat</keyword>
<gene>
    <name evidence="3" type="ORF">OHK93_001134</name>
</gene>
<organism evidence="3 4">
    <name type="scientific">Ramalina farinacea</name>
    <dbReference type="NCBI Taxonomy" id="258253"/>
    <lineage>
        <taxon>Eukaryota</taxon>
        <taxon>Fungi</taxon>
        <taxon>Dikarya</taxon>
        <taxon>Ascomycota</taxon>
        <taxon>Pezizomycotina</taxon>
        <taxon>Lecanoromycetes</taxon>
        <taxon>OSLEUM clade</taxon>
        <taxon>Lecanoromycetidae</taxon>
        <taxon>Lecanorales</taxon>
        <taxon>Lecanorineae</taxon>
        <taxon>Ramalinaceae</taxon>
        <taxon>Ramalina</taxon>
    </lineage>
</organism>
<evidence type="ECO:0000313" key="4">
    <source>
        <dbReference type="Proteomes" id="UP001161017"/>
    </source>
</evidence>
<name>A0AA43QT87_9LECA</name>
<sequence>MRSHLSPRFFRQLTYGAVHIEPILRCLPPLAISQRCLRCQRSSPSPRIGRGAKLDHHQQRSIFGFSFRPKRRQKDARYDPGYETLLELDQRLKTEVRTPPVEEVAHAFKIYVAHAARRGTGLEEIQAALLNTAFRFLEQQRAAGLWDGELASGDIMKILRVLGQRRPQGVKSHLELSRVLFDYRLAGLDGNENHGQAPSPGMRECIEAYIQVLANQGEALAAKTIMETYRDHHLQTHRDRSVTPVYWSALVEGLAREGHDEALEELLESMRIRGIPCTPLIHEKIVKCFAIDRQDVAATRKWYAYSIADGGPPSAEVAESVLNLCIAKEDFAWGDVILRELMSTKSDQKLTWDLALLWAAAKGRGVDEIERMMEVTIRRTHERLELHPNITTINTLVKFANSRNDPYTAERYIALGKKWGFEPDALTYFLQLEYRIKVKDLSGAMTALSSLRMYDLQDLDDVSCINDLIVAFCQHRSEEYETIMSLAEDLTERKEAFSPGTVAALTKLHLQRDEVDDLKDLLSTYVHSFGMPARELVRQVLVDHIENLETPIIRAWDSYKILYETFPEISATTRAQIMQAFWSRLSPPLAIEVFRDMRKSQLKDQRPTVDHYITCLDGVAKHGAVQYANTIRNIFKLDSQIEPTTALYNAFIKAYVACDESKVALEFWEDIADSAEGPNYRSIQIALRACEKAPWGDRRAREIWSKLKSMDIEVTQEIYAAYLGSLAGHSEFDACVELCQKAEGEGLAVDALLLGTFFNALRAPSEQRQLTAWMKEFYPQMNEELRKCGQSLSMRKVFDDDEEHIVSRQVIFNIGHLGRDFTPATKEGQEIKPMVEEQPG</sequence>
<proteinExistence type="predicted"/>
<dbReference type="EMBL" id="JAPUFD010000010">
    <property type="protein sequence ID" value="MDI1489935.1"/>
    <property type="molecule type" value="Genomic_DNA"/>
</dbReference>
<feature type="repeat" description="PPR" evidence="2">
    <location>
        <begin position="243"/>
        <end position="277"/>
    </location>
</feature>
<evidence type="ECO:0000313" key="3">
    <source>
        <dbReference type="EMBL" id="MDI1489935.1"/>
    </source>
</evidence>
<dbReference type="Pfam" id="PF01535">
    <property type="entry name" value="PPR"/>
    <property type="match status" value="1"/>
</dbReference>
<dbReference type="Proteomes" id="UP001161017">
    <property type="component" value="Unassembled WGS sequence"/>
</dbReference>
<dbReference type="InterPro" id="IPR011990">
    <property type="entry name" value="TPR-like_helical_dom_sf"/>
</dbReference>